<dbReference type="GO" id="GO:0070124">
    <property type="term" value="P:mitochondrial translational initiation"/>
    <property type="evidence" value="ECO:0007669"/>
    <property type="project" value="TreeGrafter"/>
</dbReference>
<evidence type="ECO:0008006" key="7">
    <source>
        <dbReference type="Google" id="ProtNLM"/>
    </source>
</evidence>
<evidence type="ECO:0000256" key="3">
    <source>
        <dbReference type="ARBA" id="ARBA00023274"/>
    </source>
</evidence>
<protein>
    <recommendedName>
        <fullName evidence="7">Ribosomal protein S21</fullName>
    </recommendedName>
</protein>
<dbReference type="GO" id="GO:0003735">
    <property type="term" value="F:structural constituent of ribosome"/>
    <property type="evidence" value="ECO:0007669"/>
    <property type="project" value="InterPro"/>
</dbReference>
<feature type="compositionally biased region" description="Polar residues" evidence="4">
    <location>
        <begin position="78"/>
        <end position="90"/>
    </location>
</feature>
<keyword evidence="2" id="KW-0689">Ribosomal protein</keyword>
<evidence type="ECO:0000256" key="2">
    <source>
        <dbReference type="ARBA" id="ARBA00022980"/>
    </source>
</evidence>
<reference evidence="5" key="1">
    <citation type="submission" date="2023-06" db="EMBL/GenBank/DDBJ databases">
        <title>Genome-scale phylogeny and comparative genomics of the fungal order Sordariales.</title>
        <authorList>
            <consortium name="Lawrence Berkeley National Laboratory"/>
            <person name="Hensen N."/>
            <person name="Bonometti L."/>
            <person name="Westerberg I."/>
            <person name="Brannstrom I.O."/>
            <person name="Guillou S."/>
            <person name="Cros-Aarteil S."/>
            <person name="Calhoun S."/>
            <person name="Haridas S."/>
            <person name="Kuo A."/>
            <person name="Mondo S."/>
            <person name="Pangilinan J."/>
            <person name="Riley R."/>
            <person name="Labutti K."/>
            <person name="Andreopoulos B."/>
            <person name="Lipzen A."/>
            <person name="Chen C."/>
            <person name="Yanf M."/>
            <person name="Daum C."/>
            <person name="Ng V."/>
            <person name="Clum A."/>
            <person name="Steindorff A."/>
            <person name="Ohm R."/>
            <person name="Martin F."/>
            <person name="Silar P."/>
            <person name="Natvig D."/>
            <person name="Lalanne C."/>
            <person name="Gautier V."/>
            <person name="Ament-Velasquez S.L."/>
            <person name="Kruys A."/>
            <person name="Hutchinson M.I."/>
            <person name="Powell A.J."/>
            <person name="Barry K."/>
            <person name="Miller A.N."/>
            <person name="Grigoriev I.V."/>
            <person name="Debuchy R."/>
            <person name="Gladieux P."/>
            <person name="Thoren M.H."/>
            <person name="Johannesson H."/>
        </authorList>
    </citation>
    <scope>NUCLEOTIDE SEQUENCE</scope>
    <source>
        <strain evidence="5">SMH2532-1</strain>
    </source>
</reference>
<feature type="compositionally biased region" description="Polar residues" evidence="4">
    <location>
        <begin position="50"/>
        <end position="61"/>
    </location>
</feature>
<sequence length="203" mass="22877">MSSLLPSLRRTTATLTRRTLLATPTPYRPFSSTLPSLSNSNSPSNATLTNILQNLGATPNDPSLVKPAPVPRPPPAEGSSNSIPSRLSKSLQKANTSTFMEWEADDFASKYKDRASKEVTLRLDTTLGRNVNVTRTMPVEKALQRLAGSVSRNRVFQEWRSRKFHERPALKRKRLRRERSEARFAQSVRAAITRTMELRQMGW</sequence>
<dbReference type="EMBL" id="JAULSV010000004">
    <property type="protein sequence ID" value="KAK0645701.1"/>
    <property type="molecule type" value="Genomic_DNA"/>
</dbReference>
<comment type="similarity">
    <text evidence="1">Belongs to the bacterial ribosomal protein bS21 family.</text>
</comment>
<keyword evidence="6" id="KW-1185">Reference proteome</keyword>
<dbReference type="InterPro" id="IPR052837">
    <property type="entry name" value="Mitoribosomal_bS21"/>
</dbReference>
<dbReference type="AlphaFoldDB" id="A0AA39Y616"/>
<accession>A0AA39Y616</accession>
<organism evidence="5 6">
    <name type="scientific">Cercophora newfieldiana</name>
    <dbReference type="NCBI Taxonomy" id="92897"/>
    <lineage>
        <taxon>Eukaryota</taxon>
        <taxon>Fungi</taxon>
        <taxon>Dikarya</taxon>
        <taxon>Ascomycota</taxon>
        <taxon>Pezizomycotina</taxon>
        <taxon>Sordariomycetes</taxon>
        <taxon>Sordariomycetidae</taxon>
        <taxon>Sordariales</taxon>
        <taxon>Lasiosphaeriaceae</taxon>
        <taxon>Cercophora</taxon>
    </lineage>
</organism>
<feature type="region of interest" description="Disordered" evidence="4">
    <location>
        <begin position="20"/>
        <end position="90"/>
    </location>
</feature>
<dbReference type="InterPro" id="IPR001911">
    <property type="entry name" value="Ribosomal_bS21"/>
</dbReference>
<gene>
    <name evidence="5" type="ORF">B0T16DRAFT_145591</name>
</gene>
<dbReference type="GO" id="GO:0005763">
    <property type="term" value="C:mitochondrial small ribosomal subunit"/>
    <property type="evidence" value="ECO:0007669"/>
    <property type="project" value="TreeGrafter"/>
</dbReference>
<proteinExistence type="inferred from homology"/>
<evidence type="ECO:0000313" key="6">
    <source>
        <dbReference type="Proteomes" id="UP001174936"/>
    </source>
</evidence>
<evidence type="ECO:0000256" key="4">
    <source>
        <dbReference type="SAM" id="MobiDB-lite"/>
    </source>
</evidence>
<name>A0AA39Y616_9PEZI</name>
<comment type="caution">
    <text evidence="5">The sequence shown here is derived from an EMBL/GenBank/DDBJ whole genome shotgun (WGS) entry which is preliminary data.</text>
</comment>
<keyword evidence="3" id="KW-0687">Ribonucleoprotein</keyword>
<dbReference type="Pfam" id="PF01165">
    <property type="entry name" value="Ribosomal_S21"/>
    <property type="match status" value="1"/>
</dbReference>
<dbReference type="PANTHER" id="PTHR41237">
    <property type="entry name" value="37S RIBOSOMAL PROTEIN MRP21, MITOCHONDRIAL"/>
    <property type="match status" value="1"/>
</dbReference>
<evidence type="ECO:0000256" key="1">
    <source>
        <dbReference type="ARBA" id="ARBA00006640"/>
    </source>
</evidence>
<feature type="compositionally biased region" description="Low complexity" evidence="4">
    <location>
        <begin position="20"/>
        <end position="49"/>
    </location>
</feature>
<dbReference type="NCBIfam" id="TIGR00030">
    <property type="entry name" value="S21p"/>
    <property type="match status" value="1"/>
</dbReference>
<evidence type="ECO:0000313" key="5">
    <source>
        <dbReference type="EMBL" id="KAK0645701.1"/>
    </source>
</evidence>
<dbReference type="PANTHER" id="PTHR41237:SF1">
    <property type="entry name" value="SMALL RIBOSOMAL SUBUNIT PROTEIN BS21M"/>
    <property type="match status" value="1"/>
</dbReference>
<dbReference type="Proteomes" id="UP001174936">
    <property type="component" value="Unassembled WGS sequence"/>
</dbReference>